<dbReference type="GO" id="GO:0005975">
    <property type="term" value="P:carbohydrate metabolic process"/>
    <property type="evidence" value="ECO:0007669"/>
    <property type="project" value="InterPro"/>
</dbReference>
<evidence type="ECO:0000313" key="3">
    <source>
        <dbReference type="Proteomes" id="UP000294682"/>
    </source>
</evidence>
<gene>
    <name evidence="2" type="ORF">EDD78_11266</name>
</gene>
<keyword evidence="1" id="KW-0732">Signal</keyword>
<dbReference type="InterPro" id="IPR012341">
    <property type="entry name" value="6hp_glycosidase-like_sf"/>
</dbReference>
<evidence type="ECO:0008006" key="4">
    <source>
        <dbReference type="Google" id="ProtNLM"/>
    </source>
</evidence>
<dbReference type="EMBL" id="SLUK01000012">
    <property type="protein sequence ID" value="TCL41896.1"/>
    <property type="molecule type" value="Genomic_DNA"/>
</dbReference>
<dbReference type="InterPro" id="IPR008928">
    <property type="entry name" value="6-hairpin_glycosidase_sf"/>
</dbReference>
<sequence length="368" mass="40692">MMRRIPAAAALCGLLLLTSCARLLPENIPSAPPGEALCLKFVQEKLTGEDGGVHTNFLPGEPGGELAAGHEVLLESQGLLMRYYARTGDRDRFSRAFDFVREELDSGEILSYRLDGEGRRYPVNAAVDDLRVLRALLEGEERFRERSFGEQARQYAARLYSTNVQDGLLLDLYDESYKQAGRSCTLCYADLGTMHLLGRSDRRWEKAAGQMERVVAGGFLGEAFPFFHSRYLPDEGRYETDTVHMAEGLLTVLHLAEVNACPPETLHWLRDTLAGGPIYGEYTPAGEPVVDFESTAVYALCVRIGYESGDEELARLAMERLSALQAGDEASPVYGAFADPQSLAAYSFDNLNALLALRAWAEWEAGSR</sequence>
<organism evidence="2 3">
    <name type="scientific">Harryflintia acetispora</name>
    <dbReference type="NCBI Taxonomy" id="1849041"/>
    <lineage>
        <taxon>Bacteria</taxon>
        <taxon>Bacillati</taxon>
        <taxon>Bacillota</taxon>
        <taxon>Clostridia</taxon>
        <taxon>Eubacteriales</taxon>
        <taxon>Oscillospiraceae</taxon>
        <taxon>Harryflintia</taxon>
    </lineage>
</organism>
<dbReference type="PROSITE" id="PS51257">
    <property type="entry name" value="PROKAR_LIPOPROTEIN"/>
    <property type="match status" value="1"/>
</dbReference>
<dbReference type="Gene3D" id="1.50.10.10">
    <property type="match status" value="1"/>
</dbReference>
<accession>A0A9X8UIF3</accession>
<feature type="signal peptide" evidence="1">
    <location>
        <begin position="1"/>
        <end position="21"/>
    </location>
</feature>
<dbReference type="AlphaFoldDB" id="A0A9X8UIF3"/>
<evidence type="ECO:0000256" key="1">
    <source>
        <dbReference type="SAM" id="SignalP"/>
    </source>
</evidence>
<evidence type="ECO:0000313" key="2">
    <source>
        <dbReference type="EMBL" id="TCL41896.1"/>
    </source>
</evidence>
<dbReference type="RefSeq" id="WP_132085115.1">
    <property type="nucleotide sequence ID" value="NZ_SLUK01000012.1"/>
</dbReference>
<keyword evidence="3" id="KW-1185">Reference proteome</keyword>
<comment type="caution">
    <text evidence="2">The sequence shown here is derived from an EMBL/GenBank/DDBJ whole genome shotgun (WGS) entry which is preliminary data.</text>
</comment>
<dbReference type="Proteomes" id="UP000294682">
    <property type="component" value="Unassembled WGS sequence"/>
</dbReference>
<name>A0A9X8UIF3_9FIRM</name>
<proteinExistence type="predicted"/>
<feature type="chain" id="PRO_5040818730" description="Glycosyl hydrolase family 8" evidence="1">
    <location>
        <begin position="22"/>
        <end position="368"/>
    </location>
</feature>
<protein>
    <recommendedName>
        <fullName evidence="4">Glycosyl hydrolase family 8</fullName>
    </recommendedName>
</protein>
<reference evidence="2 3" key="1">
    <citation type="submission" date="2019-03" db="EMBL/GenBank/DDBJ databases">
        <title>Genomic Encyclopedia of Type Strains, Phase IV (KMG-IV): sequencing the most valuable type-strain genomes for metagenomic binning, comparative biology and taxonomic classification.</title>
        <authorList>
            <person name="Goeker M."/>
        </authorList>
    </citation>
    <scope>NUCLEOTIDE SEQUENCE [LARGE SCALE GENOMIC DNA]</scope>
    <source>
        <strain evidence="2 3">DSM 100433</strain>
    </source>
</reference>
<dbReference type="SUPFAM" id="SSF48208">
    <property type="entry name" value="Six-hairpin glycosidases"/>
    <property type="match status" value="1"/>
</dbReference>